<protein>
    <submittedName>
        <fullName evidence="1">Multifunctional fatty acid oxidation complex subunit alpha</fullName>
    </submittedName>
</protein>
<evidence type="ECO:0000313" key="3">
    <source>
        <dbReference type="Proteomes" id="UP000036325"/>
    </source>
</evidence>
<dbReference type="EMBL" id="JAAEBW010000004">
    <property type="protein sequence ID" value="MBM1195467.1"/>
    <property type="molecule type" value="Genomic_DNA"/>
</dbReference>
<sequence>MDLQHNAQHAVPVIRTQPDQSLGCAIIDAQGNEVSITEEMIQHACAELDKRLVQPKHEN</sequence>
<dbReference type="PATRIC" id="fig|1608994.3.peg.4275"/>
<gene>
    <name evidence="2" type="ORF">GYN02_09780</name>
    <name evidence="1" type="ORF">TU86_17870</name>
</gene>
<accession>A0A0J6J122</accession>
<accession>A0A0J6IL31</accession>
<dbReference type="Proteomes" id="UP000809529">
    <property type="component" value="Unassembled WGS sequence"/>
</dbReference>
<evidence type="ECO:0000313" key="2">
    <source>
        <dbReference type="EMBL" id="MBM1195467.1"/>
    </source>
</evidence>
<dbReference type="InterPro" id="IPR054635">
    <property type="entry name" value="PA1571-like"/>
</dbReference>
<proteinExistence type="predicted"/>
<comment type="caution">
    <text evidence="1">The sequence shown here is derived from an EMBL/GenBank/DDBJ whole genome shotgun (WGS) entry which is preliminary data.</text>
</comment>
<evidence type="ECO:0000313" key="1">
    <source>
        <dbReference type="EMBL" id="KMN12484.1"/>
    </source>
</evidence>
<reference evidence="1 3" key="1">
    <citation type="submission" date="2015-02" db="EMBL/GenBank/DDBJ databases">
        <title>Pseudomonas helleri sp. nov. and Pseudomonas weihenstephanensis sp. nov., isolated from raw cows milk.</title>
        <authorList>
            <person name="von Neubeck M."/>
            <person name="Huptas C."/>
            <person name="Wenning M."/>
            <person name="Scherer S."/>
        </authorList>
    </citation>
    <scope>NUCLEOTIDE SEQUENCE [LARGE SCALE GENOMIC DNA]</scope>
    <source>
        <strain evidence="1 3">DSM 29166</strain>
    </source>
</reference>
<keyword evidence="4" id="KW-1185">Reference proteome</keyword>
<reference evidence="2 4" key="2">
    <citation type="submission" date="2020-01" db="EMBL/GenBank/DDBJ databases">
        <title>Comparative genomics of meat spoilage bacteria.</title>
        <authorList>
            <person name="Hilgarth M."/>
            <person name="Vogel R.F."/>
        </authorList>
    </citation>
    <scope>NUCLEOTIDE SEQUENCE [LARGE SCALE GENOMIC DNA]</scope>
    <source>
        <strain evidence="2 4">TMW2.2077</strain>
    </source>
</reference>
<dbReference type="OrthoDB" id="7019010at2"/>
<dbReference type="EMBL" id="JYLF01000008">
    <property type="protein sequence ID" value="KMN12484.1"/>
    <property type="molecule type" value="Genomic_DNA"/>
</dbReference>
<dbReference type="Proteomes" id="UP000036325">
    <property type="component" value="Unassembled WGS sequence"/>
</dbReference>
<evidence type="ECO:0000313" key="4">
    <source>
        <dbReference type="Proteomes" id="UP000809529"/>
    </source>
</evidence>
<dbReference type="RefSeq" id="WP_048365650.1">
    <property type="nucleotide sequence ID" value="NZ_JAAEBV010000001.1"/>
</dbReference>
<dbReference type="AlphaFoldDB" id="A0A0J6IL31"/>
<dbReference type="NCBIfam" id="NF045613">
    <property type="entry name" value="PA1571_fam"/>
    <property type="match status" value="1"/>
</dbReference>
<organism evidence="1 3">
    <name type="scientific">Pseudomonas weihenstephanensis</name>
    <dbReference type="NCBI Taxonomy" id="1608994"/>
    <lineage>
        <taxon>Bacteria</taxon>
        <taxon>Pseudomonadati</taxon>
        <taxon>Pseudomonadota</taxon>
        <taxon>Gammaproteobacteria</taxon>
        <taxon>Pseudomonadales</taxon>
        <taxon>Pseudomonadaceae</taxon>
        <taxon>Pseudomonas</taxon>
    </lineage>
</organism>
<name>A0A0J6IL31_9PSED</name>